<protein>
    <submittedName>
        <fullName evidence="1">Uncharacterized protein</fullName>
    </submittedName>
</protein>
<dbReference type="SUPFAM" id="SSF52047">
    <property type="entry name" value="RNI-like"/>
    <property type="match status" value="1"/>
</dbReference>
<dbReference type="STRING" id="50990.A0A4Y7Q008"/>
<dbReference type="Gene3D" id="1.20.1280.50">
    <property type="match status" value="1"/>
</dbReference>
<dbReference type="Proteomes" id="UP000294933">
    <property type="component" value="Unassembled WGS sequence"/>
</dbReference>
<dbReference type="AlphaFoldDB" id="A0A4Y7Q008"/>
<keyword evidence="2" id="KW-1185">Reference proteome</keyword>
<dbReference type="Gene3D" id="3.80.10.10">
    <property type="entry name" value="Ribonuclease Inhibitor"/>
    <property type="match status" value="1"/>
</dbReference>
<dbReference type="OrthoDB" id="3063971at2759"/>
<evidence type="ECO:0000313" key="1">
    <source>
        <dbReference type="EMBL" id="TDL20661.1"/>
    </source>
</evidence>
<organism evidence="1 2">
    <name type="scientific">Rickenella mellea</name>
    <dbReference type="NCBI Taxonomy" id="50990"/>
    <lineage>
        <taxon>Eukaryota</taxon>
        <taxon>Fungi</taxon>
        <taxon>Dikarya</taxon>
        <taxon>Basidiomycota</taxon>
        <taxon>Agaricomycotina</taxon>
        <taxon>Agaricomycetes</taxon>
        <taxon>Hymenochaetales</taxon>
        <taxon>Rickenellaceae</taxon>
        <taxon>Rickenella</taxon>
    </lineage>
</organism>
<reference evidence="1 2" key="1">
    <citation type="submission" date="2018-06" db="EMBL/GenBank/DDBJ databases">
        <title>A transcriptomic atlas of mushroom development highlights an independent origin of complex multicellularity.</title>
        <authorList>
            <consortium name="DOE Joint Genome Institute"/>
            <person name="Krizsan K."/>
            <person name="Almasi E."/>
            <person name="Merenyi Z."/>
            <person name="Sahu N."/>
            <person name="Viragh M."/>
            <person name="Koszo T."/>
            <person name="Mondo S."/>
            <person name="Kiss B."/>
            <person name="Balint B."/>
            <person name="Kues U."/>
            <person name="Barry K."/>
            <person name="Hegedus J.C."/>
            <person name="Henrissat B."/>
            <person name="Johnson J."/>
            <person name="Lipzen A."/>
            <person name="Ohm R."/>
            <person name="Nagy I."/>
            <person name="Pangilinan J."/>
            <person name="Yan J."/>
            <person name="Xiong Y."/>
            <person name="Grigoriev I.V."/>
            <person name="Hibbett D.S."/>
            <person name="Nagy L.G."/>
        </authorList>
    </citation>
    <scope>NUCLEOTIDE SEQUENCE [LARGE SCALE GENOMIC DNA]</scope>
    <source>
        <strain evidence="1 2">SZMC22713</strain>
    </source>
</reference>
<accession>A0A4Y7Q008</accession>
<proteinExistence type="predicted"/>
<name>A0A4Y7Q008_9AGAM</name>
<dbReference type="EMBL" id="ML170186">
    <property type="protein sequence ID" value="TDL20661.1"/>
    <property type="molecule type" value="Genomic_DNA"/>
</dbReference>
<dbReference type="InterPro" id="IPR032675">
    <property type="entry name" value="LRR_dom_sf"/>
</dbReference>
<gene>
    <name evidence="1" type="ORF">BD410DRAFT_362537</name>
</gene>
<dbReference type="VEuPathDB" id="FungiDB:BD410DRAFT_362537"/>
<sequence>MDLPGLPGGHDDRPSPITKLPHEILTQIFFHSLGTVRKRPSADTPPLILGQICRSWRAVALSTPLLWAAIMVAVTVGVAPLEDLEKTLLAVEELLTRSQDCPLKISLVYMHMGDEQHLVYEKKSYGIVAKLVQHTHRWKNVVLSLPKVLIGQVFERISADARCLQSLVVSESDGMSRSSMEAISLSCAPQLECFHILLLAQVDWGDSIMHKMRQISVKFPTIGALLECLDRCPSLTDFDFYSHAHPPFPLAALQTRFSARRLSSVVYCSPDRLIPVQFSVILDCLDLPALKKFVLSTSMVPSDPLSLMRFLYRSHPPLEVLSINVFGMTTTELHECLRMLPVLTTLRCGAMHFSGEKIEPFLVPSPPHGEPILCPNVESVWIIDDGEVACRAVAKLVVNRQQNALILTTGARRIRVFGLAPSNWGAFKEYPGIQHCMEEGLQLIDRASWFNHRRQQM</sequence>
<evidence type="ECO:0000313" key="2">
    <source>
        <dbReference type="Proteomes" id="UP000294933"/>
    </source>
</evidence>